<keyword evidence="2" id="KW-1185">Reference proteome</keyword>
<proteinExistence type="predicted"/>
<organism evidence="1 2">
    <name type="scientific">Nocardia rhizosphaerae</name>
    <dbReference type="NCBI Taxonomy" id="1691571"/>
    <lineage>
        <taxon>Bacteria</taxon>
        <taxon>Bacillati</taxon>
        <taxon>Actinomycetota</taxon>
        <taxon>Actinomycetes</taxon>
        <taxon>Mycobacteriales</taxon>
        <taxon>Nocardiaceae</taxon>
        <taxon>Nocardia</taxon>
    </lineage>
</organism>
<accession>A0ABV8L1X3</accession>
<protein>
    <recommendedName>
        <fullName evidence="3">WXG100 family type VII secretion target</fullName>
    </recommendedName>
</protein>
<sequence>MSGILNIDTTVVRQQGAEMTSASQELSAVAGSWGNMFAENDLGDEYSAEAKNIVAGFEAVASAVKNWSSSCSAFGDAFTNSADNAQYTDNQFAGEVNRVSVDSKGDLTVEGK</sequence>
<dbReference type="Proteomes" id="UP001595767">
    <property type="component" value="Unassembled WGS sequence"/>
</dbReference>
<gene>
    <name evidence="1" type="ORF">ACFOW8_07710</name>
</gene>
<dbReference type="RefSeq" id="WP_378547513.1">
    <property type="nucleotide sequence ID" value="NZ_JBHSBA010000003.1"/>
</dbReference>
<reference evidence="2" key="1">
    <citation type="journal article" date="2019" name="Int. J. Syst. Evol. Microbiol.">
        <title>The Global Catalogue of Microorganisms (GCM) 10K type strain sequencing project: providing services to taxonomists for standard genome sequencing and annotation.</title>
        <authorList>
            <consortium name="The Broad Institute Genomics Platform"/>
            <consortium name="The Broad Institute Genome Sequencing Center for Infectious Disease"/>
            <person name="Wu L."/>
            <person name="Ma J."/>
        </authorList>
    </citation>
    <scope>NUCLEOTIDE SEQUENCE [LARGE SCALE GENOMIC DNA]</scope>
    <source>
        <strain evidence="2">CGMCC 4.7204</strain>
    </source>
</reference>
<evidence type="ECO:0008006" key="3">
    <source>
        <dbReference type="Google" id="ProtNLM"/>
    </source>
</evidence>
<evidence type="ECO:0000313" key="2">
    <source>
        <dbReference type="Proteomes" id="UP001595767"/>
    </source>
</evidence>
<name>A0ABV8L1X3_9NOCA</name>
<evidence type="ECO:0000313" key="1">
    <source>
        <dbReference type="EMBL" id="MFC4124807.1"/>
    </source>
</evidence>
<dbReference type="EMBL" id="JBHSBA010000003">
    <property type="protein sequence ID" value="MFC4124807.1"/>
    <property type="molecule type" value="Genomic_DNA"/>
</dbReference>
<comment type="caution">
    <text evidence="1">The sequence shown here is derived from an EMBL/GenBank/DDBJ whole genome shotgun (WGS) entry which is preliminary data.</text>
</comment>